<dbReference type="PROSITE" id="PS00323">
    <property type="entry name" value="RIBOSOMAL_S19"/>
    <property type="match status" value="1"/>
</dbReference>
<protein>
    <recommendedName>
        <fullName evidence="8">Small ribosomal subunit protein uS19c</fullName>
    </recommendedName>
</protein>
<evidence type="ECO:0000256" key="3">
    <source>
        <dbReference type="ARBA" id="ARBA00022640"/>
    </source>
</evidence>
<comment type="similarity">
    <text evidence="2 9">Belongs to the universal ribosomal protein uS19 family.</text>
</comment>
<name>A0A221SQZ2_9ERIC</name>
<dbReference type="EMBL" id="MF120264">
    <property type="protein sequence ID" value="ASN78951.1"/>
    <property type="molecule type" value="Genomic_DNA"/>
</dbReference>
<keyword evidence="6 9" id="KW-0689">Ribosomal protein</keyword>
<dbReference type="GO" id="GO:0005763">
    <property type="term" value="C:mitochondrial small ribosomal subunit"/>
    <property type="evidence" value="ECO:0007669"/>
    <property type="project" value="TreeGrafter"/>
</dbReference>
<evidence type="ECO:0000256" key="1">
    <source>
        <dbReference type="ARBA" id="ARBA00004474"/>
    </source>
</evidence>
<dbReference type="Gene3D" id="3.30.860.10">
    <property type="entry name" value="30s Ribosomal Protein S19, Chain A"/>
    <property type="match status" value="1"/>
</dbReference>
<dbReference type="FunFam" id="3.30.860.10:FF:000001">
    <property type="entry name" value="30S ribosomal protein S19"/>
    <property type="match status" value="1"/>
</dbReference>
<dbReference type="GO" id="GO:0000028">
    <property type="term" value="P:ribosomal small subunit assembly"/>
    <property type="evidence" value="ECO:0007669"/>
    <property type="project" value="TreeGrafter"/>
</dbReference>
<dbReference type="InterPro" id="IPR023575">
    <property type="entry name" value="Ribosomal_uS19_SF"/>
</dbReference>
<keyword evidence="3 10" id="KW-0934">Plastid</keyword>
<evidence type="ECO:0000256" key="7">
    <source>
        <dbReference type="ARBA" id="ARBA00023274"/>
    </source>
</evidence>
<evidence type="ECO:0000256" key="8">
    <source>
        <dbReference type="ARBA" id="ARBA00035253"/>
    </source>
</evidence>
<dbReference type="NCBIfam" id="TIGR01050">
    <property type="entry name" value="rpsS_bact"/>
    <property type="match status" value="1"/>
</dbReference>
<organism evidence="10">
    <name type="scientific">Monotropa hypopitys var. americana</name>
    <dbReference type="NCBI Taxonomy" id="1862694"/>
    <lineage>
        <taxon>Eukaryota</taxon>
        <taxon>Viridiplantae</taxon>
        <taxon>Streptophyta</taxon>
        <taxon>Embryophyta</taxon>
        <taxon>Tracheophyta</taxon>
        <taxon>Spermatophyta</taxon>
        <taxon>Magnoliopsida</taxon>
        <taxon>eudicotyledons</taxon>
        <taxon>Gunneridae</taxon>
        <taxon>Pentapetalae</taxon>
        <taxon>asterids</taxon>
        <taxon>Ericales</taxon>
        <taxon>Ericaceae</taxon>
        <taxon>Pyroloideae</taxon>
        <taxon>Monotropeae</taxon>
        <taxon>Monotropa</taxon>
    </lineage>
</organism>
<keyword evidence="7 9" id="KW-0687">Ribonucleoprotein</keyword>
<evidence type="ECO:0000256" key="4">
    <source>
        <dbReference type="ARBA" id="ARBA00022730"/>
    </source>
</evidence>
<evidence type="ECO:0000256" key="2">
    <source>
        <dbReference type="ARBA" id="ARBA00007345"/>
    </source>
</evidence>
<dbReference type="GO" id="GO:0019843">
    <property type="term" value="F:rRNA binding"/>
    <property type="evidence" value="ECO:0007669"/>
    <property type="project" value="UniProtKB-KW"/>
</dbReference>
<dbReference type="PANTHER" id="PTHR11880">
    <property type="entry name" value="RIBOSOMAL PROTEIN S19P FAMILY MEMBER"/>
    <property type="match status" value="1"/>
</dbReference>
<evidence type="ECO:0000313" key="10">
    <source>
        <dbReference type="EMBL" id="ASN78951.1"/>
    </source>
</evidence>
<dbReference type="InterPro" id="IPR002222">
    <property type="entry name" value="Ribosomal_uS19"/>
</dbReference>
<dbReference type="GO" id="GO:0006412">
    <property type="term" value="P:translation"/>
    <property type="evidence" value="ECO:0007669"/>
    <property type="project" value="InterPro"/>
</dbReference>
<dbReference type="HAMAP" id="MF_00531">
    <property type="entry name" value="Ribosomal_uS19"/>
    <property type="match status" value="1"/>
</dbReference>
<sequence length="117" mass="13487">MFKKRGGAVTDSLKGNPFVRKPYVRVRKPYVLKKRDFVALHLLKKIEKLKTKKEIIRTWSRASTIIPEMVGHTIAIHNGKEHLPIFIKAVMLGHKLGEFSPTCNFLDHGKGDKRSRR</sequence>
<dbReference type="PANTHER" id="PTHR11880:SF8">
    <property type="entry name" value="SMALL RIBOSOMAL SUBUNIT PROTEIN US19M"/>
    <property type="match status" value="1"/>
</dbReference>
<geneLocation type="plastid" evidence="10"/>
<dbReference type="SUPFAM" id="SSF54570">
    <property type="entry name" value="Ribosomal protein S19"/>
    <property type="match status" value="1"/>
</dbReference>
<comment type="subcellular location">
    <subcellularLocation>
        <location evidence="1">Plastid</location>
    </subcellularLocation>
</comment>
<proteinExistence type="inferred from homology"/>
<dbReference type="GO" id="GO:0009536">
    <property type="term" value="C:plastid"/>
    <property type="evidence" value="ECO:0007669"/>
    <property type="project" value="UniProtKB-SubCell"/>
</dbReference>
<reference evidence="10" key="1">
    <citation type="journal article" date="2017" name="New Phytol.">
        <title>On the brink: the highly reduced plastomes of nonphotosynthetic Ericaceae.</title>
        <authorList>
            <person name="Braukmann T.W.A."/>
            <person name="Broe M.B."/>
            <person name="Stefanovic S."/>
            <person name="Freudenstein J.V."/>
        </authorList>
    </citation>
    <scope>NUCLEOTIDE SEQUENCE</scope>
</reference>
<dbReference type="PRINTS" id="PR00975">
    <property type="entry name" value="RIBOSOMALS19"/>
</dbReference>
<gene>
    <name evidence="10" type="primary">rps19</name>
</gene>
<dbReference type="InterPro" id="IPR005732">
    <property type="entry name" value="Ribosomal_uS19_bac-type"/>
</dbReference>
<accession>A0A221SQZ2</accession>
<dbReference type="InterPro" id="IPR020934">
    <property type="entry name" value="Ribosomal_uS19_CS"/>
</dbReference>
<dbReference type="Pfam" id="PF00203">
    <property type="entry name" value="Ribosomal_S19"/>
    <property type="match status" value="1"/>
</dbReference>
<dbReference type="AlphaFoldDB" id="A0A221SQZ2"/>
<evidence type="ECO:0000256" key="5">
    <source>
        <dbReference type="ARBA" id="ARBA00022884"/>
    </source>
</evidence>
<evidence type="ECO:0000256" key="9">
    <source>
        <dbReference type="RuleBase" id="RU003485"/>
    </source>
</evidence>
<keyword evidence="5" id="KW-0694">RNA-binding</keyword>
<evidence type="ECO:0000256" key="6">
    <source>
        <dbReference type="ARBA" id="ARBA00022980"/>
    </source>
</evidence>
<dbReference type="GO" id="GO:0003735">
    <property type="term" value="F:structural constituent of ribosome"/>
    <property type="evidence" value="ECO:0007669"/>
    <property type="project" value="InterPro"/>
</dbReference>
<keyword evidence="4" id="KW-0699">rRNA-binding</keyword>